<name>W2CFN1_9BACT</name>
<gene>
    <name evidence="2" type="ORF">T229_04350</name>
</gene>
<reference evidence="2 3" key="1">
    <citation type="submission" date="2013-11" db="EMBL/GenBank/DDBJ databases">
        <title>Single cell genomics of uncultured Tannerella BU063 (oral taxon 286).</title>
        <authorList>
            <person name="Beall C.J."/>
            <person name="Campbell A.G."/>
            <person name="Griffen A.L."/>
            <person name="Podar M."/>
            <person name="Leys E.J."/>
        </authorList>
    </citation>
    <scope>NUCLEOTIDE SEQUENCE [LARGE SCALE GENOMIC DNA]</scope>
    <source>
        <strain evidence="2">Cell 5</strain>
    </source>
</reference>
<evidence type="ECO:0000313" key="2">
    <source>
        <dbReference type="EMBL" id="ETK05272.1"/>
    </source>
</evidence>
<keyword evidence="1" id="KW-0812">Transmembrane</keyword>
<organism evidence="2 3">
    <name type="scientific">Tannerella sp. oral taxon BU063 isolate Cell 5</name>
    <dbReference type="NCBI Taxonomy" id="1410950"/>
    <lineage>
        <taxon>Bacteria</taxon>
        <taxon>Pseudomonadati</taxon>
        <taxon>Bacteroidota</taxon>
        <taxon>Bacteroidia</taxon>
        <taxon>Bacteroidales</taxon>
        <taxon>Tannerellaceae</taxon>
        <taxon>Tannerella</taxon>
    </lineage>
</organism>
<dbReference type="Proteomes" id="UP000018872">
    <property type="component" value="Unassembled WGS sequence"/>
</dbReference>
<evidence type="ECO:0000313" key="3">
    <source>
        <dbReference type="Proteomes" id="UP000018872"/>
    </source>
</evidence>
<comment type="caution">
    <text evidence="2">The sequence shown here is derived from an EMBL/GenBank/DDBJ whole genome shotgun (WGS) entry which is preliminary data.</text>
</comment>
<dbReference type="EMBL" id="AYYC01000547">
    <property type="protein sequence ID" value="ETK05272.1"/>
    <property type="molecule type" value="Genomic_DNA"/>
</dbReference>
<accession>W2CFN1</accession>
<keyword evidence="1" id="KW-1133">Transmembrane helix</keyword>
<feature type="transmembrane region" description="Helical" evidence="1">
    <location>
        <begin position="113"/>
        <end position="132"/>
    </location>
</feature>
<sequence>MKIGNVFLLSLSPFLILTQEKETKESQAPTGGSFFVHRRSGKGYLDENRLLLFVGKVKIEGFKHRYFYTIRDGRVDMSARYFSKKLWGRMRYAPTLTDEKGAVSLFAGGRGKVVLAGMCFMYFMVMFFVMIIG</sequence>
<protein>
    <submittedName>
        <fullName evidence="2">Uncharacterized protein</fullName>
    </submittedName>
</protein>
<dbReference type="AlphaFoldDB" id="W2CFN1"/>
<keyword evidence="1" id="KW-0472">Membrane</keyword>
<proteinExistence type="predicted"/>
<evidence type="ECO:0000256" key="1">
    <source>
        <dbReference type="SAM" id="Phobius"/>
    </source>
</evidence>